<protein>
    <submittedName>
        <fullName evidence="5">T9SS type A sorting domain-containing protein</fullName>
    </submittedName>
</protein>
<dbReference type="AlphaFoldDB" id="A0A6C0GGZ1"/>
<dbReference type="Pfam" id="PF24595">
    <property type="entry name" value="DUF7619"/>
    <property type="match status" value="1"/>
</dbReference>
<dbReference type="InterPro" id="IPR001258">
    <property type="entry name" value="NHL_repeat"/>
</dbReference>
<dbReference type="EMBL" id="CP048222">
    <property type="protein sequence ID" value="QHT67189.1"/>
    <property type="molecule type" value="Genomic_DNA"/>
</dbReference>
<dbReference type="InterPro" id="IPR026444">
    <property type="entry name" value="Secre_tail"/>
</dbReference>
<dbReference type="Proteomes" id="UP000480178">
    <property type="component" value="Chromosome"/>
</dbReference>
<keyword evidence="1" id="KW-0677">Repeat</keyword>
<feature type="repeat" description="NHL" evidence="2">
    <location>
        <begin position="36"/>
        <end position="79"/>
    </location>
</feature>
<feature type="repeat" description="NHL" evidence="2">
    <location>
        <begin position="83"/>
        <end position="126"/>
    </location>
</feature>
<evidence type="ECO:0000256" key="1">
    <source>
        <dbReference type="ARBA" id="ARBA00022737"/>
    </source>
</evidence>
<dbReference type="InterPro" id="IPR047589">
    <property type="entry name" value="DUF11_rpt"/>
</dbReference>
<evidence type="ECO:0000313" key="6">
    <source>
        <dbReference type="Proteomes" id="UP000480178"/>
    </source>
</evidence>
<dbReference type="KEGG" id="rhoz:GXP67_11305"/>
<reference evidence="5 6" key="1">
    <citation type="submission" date="2020-01" db="EMBL/GenBank/DDBJ databases">
        <authorList>
            <person name="Kim M.K."/>
        </authorList>
    </citation>
    <scope>NUCLEOTIDE SEQUENCE [LARGE SCALE GENOMIC DNA]</scope>
    <source>
        <strain evidence="5 6">172606-1</strain>
    </source>
</reference>
<dbReference type="InterPro" id="IPR050952">
    <property type="entry name" value="TRIM-NHL_E3_ligases"/>
</dbReference>
<organism evidence="5 6">
    <name type="scientific">Rhodocytophaga rosea</name>
    <dbReference type="NCBI Taxonomy" id="2704465"/>
    <lineage>
        <taxon>Bacteria</taxon>
        <taxon>Pseudomonadati</taxon>
        <taxon>Bacteroidota</taxon>
        <taxon>Cytophagia</taxon>
        <taxon>Cytophagales</taxon>
        <taxon>Rhodocytophagaceae</taxon>
        <taxon>Rhodocytophaga</taxon>
    </lineage>
</organism>
<dbReference type="InterPro" id="IPR013783">
    <property type="entry name" value="Ig-like_fold"/>
</dbReference>
<feature type="domain" description="Secretion system C-terminal sorting" evidence="3">
    <location>
        <begin position="1154"/>
        <end position="1229"/>
    </location>
</feature>
<keyword evidence="6" id="KW-1185">Reference proteome</keyword>
<dbReference type="InterPro" id="IPR011042">
    <property type="entry name" value="6-blade_b-propeller_TolB-like"/>
</dbReference>
<evidence type="ECO:0000256" key="2">
    <source>
        <dbReference type="PROSITE-ProRule" id="PRU00504"/>
    </source>
</evidence>
<dbReference type="NCBIfam" id="TIGR01451">
    <property type="entry name" value="B_ant_repeat"/>
    <property type="match status" value="1"/>
</dbReference>
<feature type="repeat" description="NHL" evidence="2">
    <location>
        <begin position="202"/>
        <end position="228"/>
    </location>
</feature>
<dbReference type="Pfam" id="PF01436">
    <property type="entry name" value="NHL"/>
    <property type="match status" value="2"/>
</dbReference>
<dbReference type="GO" id="GO:0008270">
    <property type="term" value="F:zinc ion binding"/>
    <property type="evidence" value="ECO:0007669"/>
    <property type="project" value="UniProtKB-KW"/>
</dbReference>
<dbReference type="RefSeq" id="WP_162443230.1">
    <property type="nucleotide sequence ID" value="NZ_CP048222.1"/>
</dbReference>
<dbReference type="PROSITE" id="PS51125">
    <property type="entry name" value="NHL"/>
    <property type="match status" value="4"/>
</dbReference>
<dbReference type="SUPFAM" id="SSF63829">
    <property type="entry name" value="Calcium-dependent phosphotriesterase"/>
    <property type="match status" value="1"/>
</dbReference>
<dbReference type="PANTHER" id="PTHR24104:SF25">
    <property type="entry name" value="PROTEIN LIN-41"/>
    <property type="match status" value="1"/>
</dbReference>
<accession>A0A6C0GGZ1</accession>
<dbReference type="NCBIfam" id="TIGR04183">
    <property type="entry name" value="Por_Secre_tail"/>
    <property type="match status" value="1"/>
</dbReference>
<dbReference type="PANTHER" id="PTHR24104">
    <property type="entry name" value="E3 UBIQUITIN-PROTEIN LIGASE NHLRC1-RELATED"/>
    <property type="match status" value="1"/>
</dbReference>
<dbReference type="Gene3D" id="2.120.10.30">
    <property type="entry name" value="TolB, C-terminal domain"/>
    <property type="match status" value="3"/>
</dbReference>
<dbReference type="InterPro" id="IPR055353">
    <property type="entry name" value="DUF7619"/>
</dbReference>
<evidence type="ECO:0000259" key="4">
    <source>
        <dbReference type="Pfam" id="PF24595"/>
    </source>
</evidence>
<dbReference type="Gene3D" id="2.60.40.10">
    <property type="entry name" value="Immunoglobulins"/>
    <property type="match status" value="1"/>
</dbReference>
<gene>
    <name evidence="5" type="ORF">GXP67_11305</name>
</gene>
<evidence type="ECO:0000313" key="5">
    <source>
        <dbReference type="EMBL" id="QHT67189.1"/>
    </source>
</evidence>
<evidence type="ECO:0000259" key="3">
    <source>
        <dbReference type="Pfam" id="PF18962"/>
    </source>
</evidence>
<dbReference type="Pfam" id="PF18962">
    <property type="entry name" value="Por_Secre_tail"/>
    <property type="match status" value="1"/>
</dbReference>
<sequence>MHRTPLLFSIYLFFLIGIITSLPAESQSLPEKARSLLKFGDFGTANGKFILPMGIAIDKNDNIYVVDHQNHRIQKFNSSGKFLSKFGSFGTGNGQFNWPIDIDIDAQGNIYVADRDNHRIQKFNSNGQFISKFGSLGTADGQLISPYSIAVDGAGNMYIANRYHGHNIAKNPTPRIDKFNSHGQFVLAFGSQGTADGQFITNDIALDTNGNVYIADGFNRCIKKFTSSGQFLFKFGSKGTGDGQFIGIGGIAIDPAGNIYVSDREVINIQKFNSKGQLLLKFGKFSYEEGQFLYPVHIAVDAAGNLYVVDDPYVKKFAIEEAVLTPNYVKGTVYNDTNEDCVQDTAEKGIEGMIVVAQPGNHYTSTDSLGNYTLAVDTGSYTIKQLIPNNKSFIKQICPINPATHSVRFTASNDSVLGKNFANQLMLQPYLSVNVLSDRRRRCMTNMTTVSYCNSGTAAATNVKVYVKLPEYVVFKSANSAYTVDKDSNYVFTIESLTAGTCGSIEIQDSVICADIQGLIQCTSAWITPANSRTLSPDWDQSDIQVKASCTNNGKVRLSIYNNGSGSMADSSAFRIYLDAQLAYMNDFKLAKGDSLILQVPTNGQTVRLEAAQRPDHPSRKLSFITIEACGINSNGTVSKGYVTQQVQEEEESEISTECLPIIDSFDPNDKAVSPQGVSNEHYTPTNTALDYTIRFQNTGTDTAYKVLVVDTLSEHLDMKTLQIAAVSHAYKLSVSGKGKPVLTFTFNNINLPDSTKDQAGSNGFIRFSIRPKVDLPEKTRIENFADIFFDFNKPVRTNTTFNSIYDIPLVVEESAKLDQRIVCLTTNTTVQAGISRIVCGQDTVVMQAIAPLAGKGQWKLMSGKGIFQDRESGTTIISGLAYGENVFEWSVSANSCGIDSLHAQVTITRQMKPATPVIRQQGTDSLICSIAGSSYEWFLQGAVIDKHTQSIQVKQAGLYTVKVTNQFGCSSDTSATFEYVLPCYITNISINAGSDQVICEQDTIILQAAGPIQGKGIWKLVSGQGVIQNTQAANSLVKVLSYGENVFEWKVSSTTCSDSLKAQVTITRVQKPITPVIIQVGADSLVCSIAGDSYQWQLEGVNMAINSQQIKADIPGKYTVRVKNQQDCLSDLSAPFTYVLTATDSYLSTLIKVYPNPTTGKISIILPADFGQEVEISVWDALGRNVMNKNLTTNSNQYKEVFDLSTEKSGVYLLKIQTSKGVTFRRIIKK</sequence>
<feature type="domain" description="DUF7619" evidence="4">
    <location>
        <begin position="667"/>
        <end position="803"/>
    </location>
</feature>
<proteinExistence type="predicted"/>
<dbReference type="SUPFAM" id="SSF117074">
    <property type="entry name" value="Hypothetical protein PA1324"/>
    <property type="match status" value="1"/>
</dbReference>
<name>A0A6C0GGZ1_9BACT</name>
<feature type="repeat" description="NHL" evidence="2">
    <location>
        <begin position="232"/>
        <end position="275"/>
    </location>
</feature>